<dbReference type="STRING" id="1168221.R7YI34"/>
<dbReference type="SUPFAM" id="SSF46689">
    <property type="entry name" value="Homeodomain-like"/>
    <property type="match status" value="1"/>
</dbReference>
<evidence type="ECO:0000256" key="2">
    <source>
        <dbReference type="ARBA" id="ARBA00023242"/>
    </source>
</evidence>
<organism evidence="6 7">
    <name type="scientific">Coniosporium apollinis (strain CBS 100218)</name>
    <name type="common">Rock-inhabiting black yeast</name>
    <dbReference type="NCBI Taxonomy" id="1168221"/>
    <lineage>
        <taxon>Eukaryota</taxon>
        <taxon>Fungi</taxon>
        <taxon>Dikarya</taxon>
        <taxon>Ascomycota</taxon>
        <taxon>Pezizomycotina</taxon>
        <taxon>Dothideomycetes</taxon>
        <taxon>Dothideomycetes incertae sedis</taxon>
        <taxon>Coniosporium</taxon>
    </lineage>
</organism>
<dbReference type="EMBL" id="JH767555">
    <property type="protein sequence ID" value="EON61311.1"/>
    <property type="molecule type" value="Genomic_DNA"/>
</dbReference>
<dbReference type="PROSITE" id="PS51294">
    <property type="entry name" value="HTH_MYB"/>
    <property type="match status" value="1"/>
</dbReference>
<dbReference type="GO" id="GO:0003691">
    <property type="term" value="F:double-stranded telomeric DNA binding"/>
    <property type="evidence" value="ECO:0007669"/>
    <property type="project" value="TreeGrafter"/>
</dbReference>
<dbReference type="SMART" id="SM00717">
    <property type="entry name" value="SANT"/>
    <property type="match status" value="1"/>
</dbReference>
<dbReference type="GeneID" id="19897835"/>
<evidence type="ECO:0000259" key="5">
    <source>
        <dbReference type="PROSITE" id="PS51294"/>
    </source>
</evidence>
<accession>R7YI34</accession>
<feature type="region of interest" description="Disordered" evidence="4">
    <location>
        <begin position="1"/>
        <end position="65"/>
    </location>
</feature>
<dbReference type="InterPro" id="IPR001005">
    <property type="entry name" value="SANT/Myb"/>
</dbReference>
<dbReference type="AlphaFoldDB" id="R7YI34"/>
<sequence>MAAPPPHQYSAYAQPQTGDLTDKEAPSHSQSSSTQHQHSPARQAQPSKTPSQKHKPTIPTARRLWTSEEESALLDGLERVGGPHWSQILGLYGAGGTISEVLKDRNQIQLKDKARNLKLCFLKSGHEVPHYLQGVTGELRTRAPSQAARQEALAKAREMGMGGRGT</sequence>
<feature type="compositionally biased region" description="Polar residues" evidence="4">
    <location>
        <begin position="40"/>
        <end position="50"/>
    </location>
</feature>
<dbReference type="GO" id="GO:0010833">
    <property type="term" value="P:telomere maintenance via telomere lengthening"/>
    <property type="evidence" value="ECO:0007669"/>
    <property type="project" value="TreeGrafter"/>
</dbReference>
<dbReference type="InterPro" id="IPR017930">
    <property type="entry name" value="Myb_dom"/>
</dbReference>
<evidence type="ECO:0000313" key="6">
    <source>
        <dbReference type="EMBL" id="EON61311.1"/>
    </source>
</evidence>
<dbReference type="FunFam" id="1.10.10.60:FF:000137">
    <property type="entry name" value="MYB DNA binding protein"/>
    <property type="match status" value="1"/>
</dbReference>
<evidence type="ECO:0000256" key="4">
    <source>
        <dbReference type="SAM" id="MobiDB-lite"/>
    </source>
</evidence>
<evidence type="ECO:0000256" key="1">
    <source>
        <dbReference type="ARBA" id="ARBA00023125"/>
    </source>
</evidence>
<keyword evidence="3" id="KW-0131">Cell cycle</keyword>
<name>R7YI34_CONA1</name>
<dbReference type="PANTHER" id="PTHR47807:SF1">
    <property type="entry name" value="PROTEIN TBF1"/>
    <property type="match status" value="1"/>
</dbReference>
<gene>
    <name evidence="6" type="ORF">W97_00524</name>
</gene>
<protein>
    <recommendedName>
        <fullName evidence="5">HTH myb-type domain-containing protein</fullName>
    </recommendedName>
</protein>
<evidence type="ECO:0000313" key="7">
    <source>
        <dbReference type="Proteomes" id="UP000016924"/>
    </source>
</evidence>
<feature type="compositionally biased region" description="Low complexity" evidence="4">
    <location>
        <begin position="27"/>
        <end position="38"/>
    </location>
</feature>
<feature type="domain" description="HTH myb-type" evidence="5">
    <location>
        <begin position="62"/>
        <end position="114"/>
    </location>
</feature>
<dbReference type="PANTHER" id="PTHR47807">
    <property type="entry name" value="PROTEIN TBF1"/>
    <property type="match status" value="1"/>
</dbReference>
<dbReference type="OrthoDB" id="3366990at2759"/>
<dbReference type="CDD" id="cd11660">
    <property type="entry name" value="SANT_TRF"/>
    <property type="match status" value="1"/>
</dbReference>
<dbReference type="eggNOG" id="ENOG502QRT9">
    <property type="taxonomic scope" value="Eukaryota"/>
</dbReference>
<keyword evidence="1" id="KW-0238">DNA-binding</keyword>
<dbReference type="Proteomes" id="UP000016924">
    <property type="component" value="Unassembled WGS sequence"/>
</dbReference>
<dbReference type="Gene3D" id="1.10.10.60">
    <property type="entry name" value="Homeodomain-like"/>
    <property type="match status" value="1"/>
</dbReference>
<proteinExistence type="predicted"/>
<dbReference type="RefSeq" id="XP_007776628.1">
    <property type="nucleotide sequence ID" value="XM_007778438.1"/>
</dbReference>
<dbReference type="InterPro" id="IPR009057">
    <property type="entry name" value="Homeodomain-like_sf"/>
</dbReference>
<keyword evidence="2" id="KW-0539">Nucleus</keyword>
<reference evidence="7" key="1">
    <citation type="submission" date="2012-06" db="EMBL/GenBank/DDBJ databases">
        <title>The genome sequence of Coniosporium apollinis CBS 100218.</title>
        <authorList>
            <consortium name="The Broad Institute Genome Sequencing Platform"/>
            <person name="Cuomo C."/>
            <person name="Gorbushina A."/>
            <person name="Noack S."/>
            <person name="Walker B."/>
            <person name="Young S.K."/>
            <person name="Zeng Q."/>
            <person name="Gargeya S."/>
            <person name="Fitzgerald M."/>
            <person name="Haas B."/>
            <person name="Abouelleil A."/>
            <person name="Alvarado L."/>
            <person name="Arachchi H.M."/>
            <person name="Berlin A.M."/>
            <person name="Chapman S.B."/>
            <person name="Goldberg J."/>
            <person name="Griggs A."/>
            <person name="Gujja S."/>
            <person name="Hansen M."/>
            <person name="Howarth C."/>
            <person name="Imamovic A."/>
            <person name="Larimer J."/>
            <person name="McCowan C."/>
            <person name="Montmayeur A."/>
            <person name="Murphy C."/>
            <person name="Neiman D."/>
            <person name="Pearson M."/>
            <person name="Priest M."/>
            <person name="Roberts A."/>
            <person name="Saif S."/>
            <person name="Shea T."/>
            <person name="Sisk P."/>
            <person name="Sykes S."/>
            <person name="Wortman J."/>
            <person name="Nusbaum C."/>
            <person name="Birren B."/>
        </authorList>
    </citation>
    <scope>NUCLEOTIDE SEQUENCE [LARGE SCALE GENOMIC DNA]</scope>
    <source>
        <strain evidence="7">CBS 100218</strain>
    </source>
</reference>
<dbReference type="InterPro" id="IPR052833">
    <property type="entry name" value="Telomeric_DNA-bd_trans-reg"/>
</dbReference>
<keyword evidence="7" id="KW-1185">Reference proteome</keyword>
<evidence type="ECO:0000256" key="3">
    <source>
        <dbReference type="ARBA" id="ARBA00023306"/>
    </source>
</evidence>
<dbReference type="HOGENOM" id="CLU_1602614_0_0_1"/>